<dbReference type="AlphaFoldDB" id="A0A5C5ZDD1"/>
<keyword evidence="4 8" id="KW-0326">Glycosidase</keyword>
<feature type="site" description="Important for catalytic activity, responsible for pKa modulation of the active site Glu and correct orientation of both the proton donor and substrate" evidence="6">
    <location>
        <position position="604"/>
    </location>
</feature>
<dbReference type="InterPro" id="IPR008979">
    <property type="entry name" value="Galactose-bd-like_sf"/>
</dbReference>
<evidence type="ECO:0000256" key="5">
    <source>
        <dbReference type="PIRSR" id="PIRSR606710-1"/>
    </source>
</evidence>
<accession>A0A5C5ZDD1</accession>
<feature type="active site" description="Proton acceptor" evidence="5">
    <location>
        <position position="495"/>
    </location>
</feature>
<sequence>MNRPLMTVVLWIVLAMSTVGLISTVVADDHYLFSYFKGNGEDGLHLAHSTDGIQWTAINGDRSLLRPTVDKDRLMRDPSIVCGPDGMFHMVWTSGWHDQGIGVAHSKDLIHWSTQQRVGVMDHEPDCENCWAPEIFYDDATKQYLIYWASTIGKRFPETAGTCESELNHRMYYVTTKDFESYSETKLFYDPGLAVIDSFMVRDGDRYILVSKDETRFPEAKKNLFVATASTAEGPFERLGEPFSPDWVEGPSVLRVEDRWIVYFDEYGRHHYKAMQTRDFESWEELSTPLVYPSGMRHGTTFAVSEEVAQRLLVMKPPGSINGSFEEIGSNGEEELVAPLHWNTHVFAGEAQFASVATGIDDSRCVSIQSAETADAAWSTIAEVQPNSRYRLGGKIRTENVVAGSGRGALLNIHEIVMAKTEAVTGTMSWKSVAIEFDTGAHEHLQINALLGGWGRSSGTAWYDDVTLDRLGATPEPAVWPSSSGNPVVADCIADPSISEFDGVFYMTATTDDCPREGFGRWHNGPAVVWKSTDLVNWSFKGHLMPEASDMLYWAPSRIIRHDGRYLLFPSLNHKIRVAAADSPDGPFQLIAGSREEPLLDTIDAEVFVDDDGQGYLFSNHRRAWRMNDDLTQVVGDPLTIKTGRDGYSEGPIVFKRNGIYYYLYTLSGHETYHYAYCISRDSPLGPFETPEHDIVAQSDPEQGIFGPGHGTVFSPEGTDDYYFAYLEYGRSGVTRQVCINQMSFNDDGTIQPVKLSTAGVEPLANRSLSIVSGQRDGSMKGKRIKGSDVTVTASSVRVPITINGMSDASRQVRRELYDAENCIDDSLFTRWLPAEDDSDPWVQLDFGSPQNIVRTELSLYRPTLGHAYEIESSLDGQRWTSAIKCEQPRVQSPQVDEKEFEAQYLRLKIADGHPGVWGIKVYATD</sequence>
<dbReference type="Proteomes" id="UP000315010">
    <property type="component" value="Unassembled WGS sequence"/>
</dbReference>
<organism evidence="8 9">
    <name type="scientific">Novipirellula herctigrandis</name>
    <dbReference type="NCBI Taxonomy" id="2527986"/>
    <lineage>
        <taxon>Bacteria</taxon>
        <taxon>Pseudomonadati</taxon>
        <taxon>Planctomycetota</taxon>
        <taxon>Planctomycetia</taxon>
        <taxon>Pirellulales</taxon>
        <taxon>Pirellulaceae</taxon>
        <taxon>Novipirellula</taxon>
    </lineage>
</organism>
<reference evidence="8 9" key="1">
    <citation type="submission" date="2019-02" db="EMBL/GenBank/DDBJ databases">
        <title>Deep-cultivation of Planctomycetes and their phenomic and genomic characterization uncovers novel biology.</title>
        <authorList>
            <person name="Wiegand S."/>
            <person name="Jogler M."/>
            <person name="Boedeker C."/>
            <person name="Pinto D."/>
            <person name="Vollmers J."/>
            <person name="Rivas-Marin E."/>
            <person name="Kohn T."/>
            <person name="Peeters S.H."/>
            <person name="Heuer A."/>
            <person name="Rast P."/>
            <person name="Oberbeckmann S."/>
            <person name="Bunk B."/>
            <person name="Jeske O."/>
            <person name="Meyerdierks A."/>
            <person name="Storesund J.E."/>
            <person name="Kallscheuer N."/>
            <person name="Luecker S."/>
            <person name="Lage O.M."/>
            <person name="Pohl T."/>
            <person name="Merkel B.J."/>
            <person name="Hornburger P."/>
            <person name="Mueller R.-W."/>
            <person name="Bruemmer F."/>
            <person name="Labrenz M."/>
            <person name="Spormann A.M."/>
            <person name="Op Den Camp H."/>
            <person name="Overmann J."/>
            <person name="Amann R."/>
            <person name="Jetten M.S.M."/>
            <person name="Mascher T."/>
            <person name="Medema M.H."/>
            <person name="Devos D.P."/>
            <person name="Kaster A.-K."/>
            <person name="Ovreas L."/>
            <person name="Rohde M."/>
            <person name="Galperin M.Y."/>
            <person name="Jogler C."/>
        </authorList>
    </citation>
    <scope>NUCLEOTIDE SEQUENCE [LARGE SCALE GENOMIC DNA]</scope>
    <source>
        <strain evidence="8 9">CA13</strain>
    </source>
</reference>
<name>A0A5C5ZDD1_9BACT</name>
<evidence type="ECO:0000256" key="1">
    <source>
        <dbReference type="ARBA" id="ARBA00004834"/>
    </source>
</evidence>
<dbReference type="InterPro" id="IPR050727">
    <property type="entry name" value="GH43_arabinanases"/>
</dbReference>
<dbReference type="Pfam" id="PF00754">
    <property type="entry name" value="F5_F8_type_C"/>
    <property type="match status" value="1"/>
</dbReference>
<feature type="domain" description="F5/8 type C" evidence="7">
    <location>
        <begin position="787"/>
        <end position="882"/>
    </location>
</feature>
<protein>
    <submittedName>
        <fullName evidence="8">Arabinoxylan arabinofuranohydrolase</fullName>
        <ecNumber evidence="8">3.2.1.55</ecNumber>
    </submittedName>
</protein>
<proteinExistence type="inferred from homology"/>
<dbReference type="OrthoDB" id="9758923at2"/>
<comment type="pathway">
    <text evidence="1">Glycan metabolism; L-arabinan degradation.</text>
</comment>
<evidence type="ECO:0000256" key="2">
    <source>
        <dbReference type="ARBA" id="ARBA00009865"/>
    </source>
</evidence>
<feature type="active site" description="Proton donor" evidence="5">
    <location>
        <position position="650"/>
    </location>
</feature>
<dbReference type="InterPro" id="IPR023296">
    <property type="entry name" value="Glyco_hydro_beta-prop_sf"/>
</dbReference>
<dbReference type="Gene3D" id="2.115.10.20">
    <property type="entry name" value="Glycosyl hydrolase domain, family 43"/>
    <property type="match status" value="2"/>
</dbReference>
<dbReference type="PANTHER" id="PTHR43301:SF3">
    <property type="entry name" value="ARABINAN ENDO-1,5-ALPHA-L-ARABINOSIDASE A-RELATED"/>
    <property type="match status" value="1"/>
</dbReference>
<evidence type="ECO:0000313" key="8">
    <source>
        <dbReference type="EMBL" id="TWT85156.1"/>
    </source>
</evidence>
<evidence type="ECO:0000256" key="3">
    <source>
        <dbReference type="ARBA" id="ARBA00022801"/>
    </source>
</evidence>
<gene>
    <name evidence="8" type="primary">xynD_4</name>
    <name evidence="8" type="ORF">CA13_66380</name>
</gene>
<dbReference type="InterPro" id="IPR000421">
    <property type="entry name" value="FA58C"/>
</dbReference>
<dbReference type="GO" id="GO:0005975">
    <property type="term" value="P:carbohydrate metabolic process"/>
    <property type="evidence" value="ECO:0007669"/>
    <property type="project" value="InterPro"/>
</dbReference>
<evidence type="ECO:0000256" key="6">
    <source>
        <dbReference type="PIRSR" id="PIRSR606710-2"/>
    </source>
</evidence>
<evidence type="ECO:0000313" key="9">
    <source>
        <dbReference type="Proteomes" id="UP000315010"/>
    </source>
</evidence>
<dbReference type="Pfam" id="PF04616">
    <property type="entry name" value="Glyco_hydro_43"/>
    <property type="match status" value="2"/>
</dbReference>
<comment type="similarity">
    <text evidence="2">Belongs to the glycosyl hydrolase 43 family.</text>
</comment>
<keyword evidence="3 8" id="KW-0378">Hydrolase</keyword>
<dbReference type="EC" id="3.2.1.55" evidence="8"/>
<evidence type="ECO:0000256" key="4">
    <source>
        <dbReference type="ARBA" id="ARBA00023295"/>
    </source>
</evidence>
<dbReference type="PANTHER" id="PTHR43301">
    <property type="entry name" value="ARABINAN ENDO-1,5-ALPHA-L-ARABINOSIDASE"/>
    <property type="match status" value="1"/>
</dbReference>
<keyword evidence="9" id="KW-1185">Reference proteome</keyword>
<dbReference type="SUPFAM" id="SSF75005">
    <property type="entry name" value="Arabinanase/levansucrase/invertase"/>
    <property type="match status" value="2"/>
</dbReference>
<dbReference type="Gene3D" id="2.60.120.260">
    <property type="entry name" value="Galactose-binding domain-like"/>
    <property type="match status" value="2"/>
</dbReference>
<dbReference type="SUPFAM" id="SSF49785">
    <property type="entry name" value="Galactose-binding domain-like"/>
    <property type="match status" value="1"/>
</dbReference>
<dbReference type="RefSeq" id="WP_146403206.1">
    <property type="nucleotide sequence ID" value="NZ_SJPJ01000001.1"/>
</dbReference>
<dbReference type="GO" id="GO:0046556">
    <property type="term" value="F:alpha-L-arabinofuranosidase activity"/>
    <property type="evidence" value="ECO:0007669"/>
    <property type="project" value="UniProtKB-EC"/>
</dbReference>
<dbReference type="EMBL" id="SJPJ01000001">
    <property type="protein sequence ID" value="TWT85156.1"/>
    <property type="molecule type" value="Genomic_DNA"/>
</dbReference>
<evidence type="ECO:0000259" key="7">
    <source>
        <dbReference type="PROSITE" id="PS50022"/>
    </source>
</evidence>
<dbReference type="CDD" id="cd08983">
    <property type="entry name" value="GH43_Bt3655-like"/>
    <property type="match status" value="1"/>
</dbReference>
<dbReference type="PROSITE" id="PS50022">
    <property type="entry name" value="FA58C_3"/>
    <property type="match status" value="1"/>
</dbReference>
<comment type="caution">
    <text evidence="8">The sequence shown here is derived from an EMBL/GenBank/DDBJ whole genome shotgun (WGS) entry which is preliminary data.</text>
</comment>
<dbReference type="InterPro" id="IPR006710">
    <property type="entry name" value="Glyco_hydro_43"/>
</dbReference>